<accession>A0A0S4XQW0</accession>
<evidence type="ECO:0000313" key="1">
    <source>
        <dbReference type="EMBL" id="CUV66332.1"/>
    </source>
</evidence>
<reference evidence="1" key="1">
    <citation type="submission" date="2015-11" db="EMBL/GenBank/DDBJ databases">
        <authorList>
            <person name="Zhang Y."/>
            <person name="Guo Z."/>
        </authorList>
    </citation>
    <scope>NUCLEOTIDE SEQUENCE</scope>
    <source>
        <strain evidence="1">BN30871</strain>
    </source>
</reference>
<proteinExistence type="predicted"/>
<dbReference type="AlphaFoldDB" id="A0A0S4XQW0"/>
<dbReference type="GO" id="GO:0016740">
    <property type="term" value="F:transferase activity"/>
    <property type="evidence" value="ECO:0007669"/>
    <property type="project" value="UniProtKB-KW"/>
</dbReference>
<dbReference type="EMBL" id="FAXN01000079">
    <property type="protein sequence ID" value="CUV66332.1"/>
    <property type="molecule type" value="Genomic_DNA"/>
</dbReference>
<gene>
    <name evidence="1" type="ORF">BN3087_750008</name>
</gene>
<organism evidence="1">
    <name type="scientific">Sulfurovum sp. enrichment culture clone C5</name>
    <dbReference type="NCBI Taxonomy" id="497650"/>
    <lineage>
        <taxon>Bacteria</taxon>
        <taxon>Pseudomonadati</taxon>
        <taxon>Campylobacterota</taxon>
        <taxon>Epsilonproteobacteria</taxon>
        <taxon>Campylobacterales</taxon>
        <taxon>Sulfurovaceae</taxon>
        <taxon>Sulfurovum</taxon>
        <taxon>environmental samples</taxon>
    </lineage>
</organism>
<protein>
    <submittedName>
        <fullName evidence="1">Putative phospho-N-acetylmuramoyl-pentapeptide transferase mraY</fullName>
    </submittedName>
</protein>
<sequence length="17" mass="1920">MVAFLANVLALITLKFR</sequence>
<keyword evidence="1" id="KW-0808">Transferase</keyword>
<name>A0A0S4XQW0_9BACT</name>